<dbReference type="Gene3D" id="3.50.50.60">
    <property type="entry name" value="FAD/NAD(P)-binding domain"/>
    <property type="match status" value="1"/>
</dbReference>
<evidence type="ECO:0000313" key="2">
    <source>
        <dbReference type="EMBL" id="SDE80228.1"/>
    </source>
</evidence>
<reference evidence="3" key="1">
    <citation type="submission" date="2016-10" db="EMBL/GenBank/DDBJ databases">
        <authorList>
            <person name="Varghese N."/>
            <person name="Submissions S."/>
        </authorList>
    </citation>
    <scope>NUCLEOTIDE SEQUENCE [LARGE SCALE GENOMIC DNA]</scope>
    <source>
        <strain evidence="3">DSM 21424</strain>
    </source>
</reference>
<dbReference type="PANTHER" id="PTHR42923">
    <property type="entry name" value="PROTOPORPHYRINOGEN OXIDASE"/>
    <property type="match status" value="1"/>
</dbReference>
<dbReference type="Pfam" id="PF01593">
    <property type="entry name" value="Amino_oxidase"/>
    <property type="match status" value="1"/>
</dbReference>
<dbReference type="PANTHER" id="PTHR42923:SF47">
    <property type="entry name" value="BLR3003 PROTEIN"/>
    <property type="match status" value="1"/>
</dbReference>
<organism evidence="2 3">
    <name type="scientific">Limimaricola pyoseonensis</name>
    <dbReference type="NCBI Taxonomy" id="521013"/>
    <lineage>
        <taxon>Bacteria</taxon>
        <taxon>Pseudomonadati</taxon>
        <taxon>Pseudomonadota</taxon>
        <taxon>Alphaproteobacteria</taxon>
        <taxon>Rhodobacterales</taxon>
        <taxon>Paracoccaceae</taxon>
        <taxon>Limimaricola</taxon>
    </lineage>
</organism>
<evidence type="ECO:0000259" key="1">
    <source>
        <dbReference type="Pfam" id="PF01593"/>
    </source>
</evidence>
<dbReference type="Gene3D" id="3.90.660.10">
    <property type="match status" value="1"/>
</dbReference>
<dbReference type="InterPro" id="IPR036188">
    <property type="entry name" value="FAD/NAD-bd_sf"/>
</dbReference>
<dbReference type="SUPFAM" id="SSF51905">
    <property type="entry name" value="FAD/NAD(P)-binding domain"/>
    <property type="match status" value="1"/>
</dbReference>
<proteinExistence type="predicted"/>
<gene>
    <name evidence="2" type="ORF">SAMN04488567_2600</name>
</gene>
<evidence type="ECO:0000313" key="3">
    <source>
        <dbReference type="Proteomes" id="UP000198922"/>
    </source>
</evidence>
<feature type="domain" description="Amine oxidase" evidence="1">
    <location>
        <begin position="6"/>
        <end position="403"/>
    </location>
</feature>
<dbReference type="Proteomes" id="UP000198922">
    <property type="component" value="Unassembled WGS sequence"/>
</dbReference>
<dbReference type="GO" id="GO:0016491">
    <property type="term" value="F:oxidoreductase activity"/>
    <property type="evidence" value="ECO:0007669"/>
    <property type="project" value="InterPro"/>
</dbReference>
<dbReference type="AlphaFoldDB" id="A0A1G7FWG0"/>
<protein>
    <submittedName>
        <fullName evidence="2">Protoporphyrinogen oxidase</fullName>
    </submittedName>
</protein>
<dbReference type="InterPro" id="IPR002937">
    <property type="entry name" value="Amino_oxidase"/>
</dbReference>
<sequence>MVGAGLAGLAAALRLAEAGGPRVSLWEATARAGGRCWSFHDARLDRLIDNGSHLVLAGNDAVMAHCARIGTAARLEVAETAALPFHDLETGRGWRLRLPLGLSDLLRRGVALPPGTALRLGPDAARLLAAGPGATVAQAIGGRGAAWTRLWEPLCLAVMNAPPERAAARPLAEVLRRIVLAGRGAARPVLMPDGLGPTLVEPALARLAEAGIAPAWRQPLTGIARREGRAVALRFGDREVALGPGDAVVLALPAEAAAALLGRPAPGRGGDIVNAHYRVSPGLAAAAPPLLGLISGRGQWLFRRGDVLSVTVSAAGPGERAALLDTLWREVARALGTDEVPQAARLVRVRGATPDQSPEALAARPGARPLANLALAGDWIAGPLPATIEAALVSGRAAAEAVLRAPVAAIAPEEATAG</sequence>
<dbReference type="EMBL" id="FNAT01000004">
    <property type="protein sequence ID" value="SDE80228.1"/>
    <property type="molecule type" value="Genomic_DNA"/>
</dbReference>
<accession>A0A1G7FWG0</accession>
<dbReference type="InterPro" id="IPR050464">
    <property type="entry name" value="Zeta_carotene_desat/Oxidored"/>
</dbReference>
<keyword evidence="3" id="KW-1185">Reference proteome</keyword>
<dbReference type="STRING" id="521013.SAMN04488567_2600"/>
<name>A0A1G7FWG0_9RHOB</name>